<evidence type="ECO:0000313" key="2">
    <source>
        <dbReference type="EMBL" id="WNF24182.1"/>
    </source>
</evidence>
<dbReference type="Pfam" id="PF00293">
    <property type="entry name" value="NUDIX"/>
    <property type="match status" value="1"/>
</dbReference>
<sequence>MENEKLKIFDEQGAEIGTAPRSEVHKAGHWHETFHCWFTERTGKEILLYFQVRSAVKKDYPGLLDITAAGHILANESAPDGLREVKEELGIDLSLEDLHSLGMIKDSLTSPGFIDNELCHVFLYDQHQPFDNFMLQREEVSGIMLAKLAEFEKLWFGKVQEITVEGFLVSGNNEKKSQSMLVTRSDFVPHEDAYIESVIKAIKYL</sequence>
<dbReference type="PANTHER" id="PTHR10885:SF0">
    <property type="entry name" value="ISOPENTENYL-DIPHOSPHATE DELTA-ISOMERASE"/>
    <property type="match status" value="1"/>
</dbReference>
<dbReference type="EMBL" id="CP134494">
    <property type="protein sequence ID" value="WNF24182.1"/>
    <property type="molecule type" value="Genomic_DNA"/>
</dbReference>
<gene>
    <name evidence="2" type="ORF">RH061_06780</name>
</gene>
<proteinExistence type="predicted"/>
<keyword evidence="3" id="KW-1185">Reference proteome</keyword>
<feature type="domain" description="Nudix hydrolase" evidence="1">
    <location>
        <begin position="29"/>
        <end position="168"/>
    </location>
</feature>
<name>A0ABY9VQZ9_9BACI</name>
<dbReference type="InterPro" id="IPR015797">
    <property type="entry name" value="NUDIX_hydrolase-like_dom_sf"/>
</dbReference>
<dbReference type="RefSeq" id="WP_311074844.1">
    <property type="nucleotide sequence ID" value="NZ_CP134494.1"/>
</dbReference>
<accession>A0ABY9VQZ9</accession>
<dbReference type="PANTHER" id="PTHR10885">
    <property type="entry name" value="ISOPENTENYL-DIPHOSPHATE DELTA-ISOMERASE"/>
    <property type="match status" value="1"/>
</dbReference>
<dbReference type="Proteomes" id="UP001303324">
    <property type="component" value="Chromosome"/>
</dbReference>
<reference evidence="2 3" key="1">
    <citation type="submission" date="2023-09" db="EMBL/GenBank/DDBJ databases">
        <title>Microbial mechanism of fulvic acid promoting antimony reduction mineralization in rice fields.</title>
        <authorList>
            <person name="Chen G."/>
            <person name="Lan J."/>
        </authorList>
    </citation>
    <scope>NUCLEOTIDE SEQUENCE [LARGE SCALE GENOMIC DNA]</scope>
    <source>
        <strain evidence="2 3">PS1</strain>
    </source>
</reference>
<protein>
    <submittedName>
        <fullName evidence="2">NUDIX domain-containing protein</fullName>
    </submittedName>
</protein>
<evidence type="ECO:0000313" key="3">
    <source>
        <dbReference type="Proteomes" id="UP001303324"/>
    </source>
</evidence>
<evidence type="ECO:0000259" key="1">
    <source>
        <dbReference type="PROSITE" id="PS51462"/>
    </source>
</evidence>
<dbReference type="PROSITE" id="PS51462">
    <property type="entry name" value="NUDIX"/>
    <property type="match status" value="1"/>
</dbReference>
<dbReference type="InterPro" id="IPR000086">
    <property type="entry name" value="NUDIX_hydrolase_dom"/>
</dbReference>
<dbReference type="CDD" id="cd04692">
    <property type="entry name" value="NUDIX_Hydrolase"/>
    <property type="match status" value="1"/>
</dbReference>
<organism evidence="2 3">
    <name type="scientific">Mesobacillus jeotgali</name>
    <dbReference type="NCBI Taxonomy" id="129985"/>
    <lineage>
        <taxon>Bacteria</taxon>
        <taxon>Bacillati</taxon>
        <taxon>Bacillota</taxon>
        <taxon>Bacilli</taxon>
        <taxon>Bacillales</taxon>
        <taxon>Bacillaceae</taxon>
        <taxon>Mesobacillus</taxon>
    </lineage>
</organism>
<dbReference type="Gene3D" id="3.90.79.10">
    <property type="entry name" value="Nucleoside Triphosphate Pyrophosphohydrolase"/>
    <property type="match status" value="1"/>
</dbReference>
<dbReference type="SUPFAM" id="SSF55811">
    <property type="entry name" value="Nudix"/>
    <property type="match status" value="1"/>
</dbReference>